<keyword evidence="3" id="KW-1185">Reference proteome</keyword>
<organism evidence="1">
    <name type="scientific">Physcomitrium patens</name>
    <name type="common">Spreading-leaved earth moss</name>
    <name type="synonym">Physcomitrella patens</name>
    <dbReference type="NCBI Taxonomy" id="3218"/>
    <lineage>
        <taxon>Eukaryota</taxon>
        <taxon>Viridiplantae</taxon>
        <taxon>Streptophyta</taxon>
        <taxon>Embryophyta</taxon>
        <taxon>Bryophyta</taxon>
        <taxon>Bryophytina</taxon>
        <taxon>Bryopsida</taxon>
        <taxon>Funariidae</taxon>
        <taxon>Funariales</taxon>
        <taxon>Funariaceae</taxon>
        <taxon>Physcomitrium</taxon>
    </lineage>
</organism>
<protein>
    <submittedName>
        <fullName evidence="1 2">Uncharacterized protein</fullName>
    </submittedName>
</protein>
<reference evidence="2" key="3">
    <citation type="submission" date="2020-12" db="UniProtKB">
        <authorList>
            <consortium name="EnsemblPlants"/>
        </authorList>
    </citation>
    <scope>IDENTIFICATION</scope>
</reference>
<gene>
    <name evidence="1" type="ORF">PHYPA_000528</name>
</gene>
<dbReference type="AlphaFoldDB" id="A0A2K1L7Y8"/>
<name>A0A2K1L7Y8_PHYPA</name>
<evidence type="ECO:0000313" key="1">
    <source>
        <dbReference type="EMBL" id="PNR62104.1"/>
    </source>
</evidence>
<dbReference type="InParanoid" id="A0A2K1L7Y8"/>
<dbReference type="EnsemblPlants" id="Pp3c1_11480V3.1">
    <property type="protein sequence ID" value="Pp3c1_11480V3.1"/>
    <property type="gene ID" value="Pp3c1_11480"/>
</dbReference>
<evidence type="ECO:0000313" key="3">
    <source>
        <dbReference type="Proteomes" id="UP000006727"/>
    </source>
</evidence>
<dbReference type="Gramene" id="Pp3c1_11480V3.1">
    <property type="protein sequence ID" value="Pp3c1_11480V3.1"/>
    <property type="gene ID" value="Pp3c1_11480"/>
</dbReference>
<dbReference type="Proteomes" id="UP000006727">
    <property type="component" value="Chromosome 1"/>
</dbReference>
<evidence type="ECO:0000313" key="2">
    <source>
        <dbReference type="EnsemblPlants" id="Pp3c1_11480V3.1"/>
    </source>
</evidence>
<accession>A0A2K1L7Y8</accession>
<reference evidence="1 3" key="2">
    <citation type="journal article" date="2018" name="Plant J.">
        <title>The Physcomitrella patens chromosome-scale assembly reveals moss genome structure and evolution.</title>
        <authorList>
            <person name="Lang D."/>
            <person name="Ullrich K.K."/>
            <person name="Murat F."/>
            <person name="Fuchs J."/>
            <person name="Jenkins J."/>
            <person name="Haas F.B."/>
            <person name="Piednoel M."/>
            <person name="Gundlach H."/>
            <person name="Van Bel M."/>
            <person name="Meyberg R."/>
            <person name="Vives C."/>
            <person name="Morata J."/>
            <person name="Symeonidi A."/>
            <person name="Hiss M."/>
            <person name="Muchero W."/>
            <person name="Kamisugi Y."/>
            <person name="Saleh O."/>
            <person name="Blanc G."/>
            <person name="Decker E.L."/>
            <person name="van Gessel N."/>
            <person name="Grimwood J."/>
            <person name="Hayes R.D."/>
            <person name="Graham S.W."/>
            <person name="Gunter L.E."/>
            <person name="McDaniel S.F."/>
            <person name="Hoernstein S.N.W."/>
            <person name="Larsson A."/>
            <person name="Li F.W."/>
            <person name="Perroud P.F."/>
            <person name="Phillips J."/>
            <person name="Ranjan P."/>
            <person name="Rokshar D.S."/>
            <person name="Rothfels C.J."/>
            <person name="Schneider L."/>
            <person name="Shu S."/>
            <person name="Stevenson D.W."/>
            <person name="Thummler F."/>
            <person name="Tillich M."/>
            <person name="Villarreal Aguilar J.C."/>
            <person name="Widiez T."/>
            <person name="Wong G.K."/>
            <person name="Wymore A."/>
            <person name="Zhang Y."/>
            <person name="Zimmer A.D."/>
            <person name="Quatrano R.S."/>
            <person name="Mayer K.F.X."/>
            <person name="Goodstein D."/>
            <person name="Casacuberta J.M."/>
            <person name="Vandepoele K."/>
            <person name="Reski R."/>
            <person name="Cuming A.C."/>
            <person name="Tuskan G.A."/>
            <person name="Maumus F."/>
            <person name="Salse J."/>
            <person name="Schmutz J."/>
            <person name="Rensing S.A."/>
        </authorList>
    </citation>
    <scope>NUCLEOTIDE SEQUENCE [LARGE SCALE GENOMIC DNA]</scope>
    <source>
        <strain evidence="2 3">cv. Gransden 2004</strain>
    </source>
</reference>
<dbReference type="PaxDb" id="3218-PP1S139_127V6.1"/>
<sequence>MPRIEVATDTQIDTHTHTKTKTEWGAVVKRARIFLPLRAVKQRLQRSSLFMESYSFFVCYDWIEAISPSTVFRETEDLSLPMDPSPAKPCLYGINSQVPATWKQYGGSRWKRYPMVSDGVGRATQRKLAFVRHLEDRISTTSVCE</sequence>
<dbReference type="EMBL" id="ABEU02000001">
    <property type="protein sequence ID" value="PNR62104.1"/>
    <property type="molecule type" value="Genomic_DNA"/>
</dbReference>
<reference evidence="1 3" key="1">
    <citation type="journal article" date="2008" name="Science">
        <title>The Physcomitrella genome reveals evolutionary insights into the conquest of land by plants.</title>
        <authorList>
            <person name="Rensing S."/>
            <person name="Lang D."/>
            <person name="Zimmer A."/>
            <person name="Terry A."/>
            <person name="Salamov A."/>
            <person name="Shapiro H."/>
            <person name="Nishiyama T."/>
            <person name="Perroud P.-F."/>
            <person name="Lindquist E."/>
            <person name="Kamisugi Y."/>
            <person name="Tanahashi T."/>
            <person name="Sakakibara K."/>
            <person name="Fujita T."/>
            <person name="Oishi K."/>
            <person name="Shin-I T."/>
            <person name="Kuroki Y."/>
            <person name="Toyoda A."/>
            <person name="Suzuki Y."/>
            <person name="Hashimoto A."/>
            <person name="Yamaguchi K."/>
            <person name="Sugano A."/>
            <person name="Kohara Y."/>
            <person name="Fujiyama A."/>
            <person name="Anterola A."/>
            <person name="Aoki S."/>
            <person name="Ashton N."/>
            <person name="Barbazuk W.B."/>
            <person name="Barker E."/>
            <person name="Bennetzen J."/>
            <person name="Bezanilla M."/>
            <person name="Blankenship R."/>
            <person name="Cho S.H."/>
            <person name="Dutcher S."/>
            <person name="Estelle M."/>
            <person name="Fawcett J.A."/>
            <person name="Gundlach H."/>
            <person name="Hanada K."/>
            <person name="Heyl A."/>
            <person name="Hicks K.A."/>
            <person name="Hugh J."/>
            <person name="Lohr M."/>
            <person name="Mayer K."/>
            <person name="Melkozernov A."/>
            <person name="Murata T."/>
            <person name="Nelson D."/>
            <person name="Pils B."/>
            <person name="Prigge M."/>
            <person name="Reiss B."/>
            <person name="Renner T."/>
            <person name="Rombauts S."/>
            <person name="Rushton P."/>
            <person name="Sanderfoot A."/>
            <person name="Schween G."/>
            <person name="Shiu S.-H."/>
            <person name="Stueber K."/>
            <person name="Theodoulou F.L."/>
            <person name="Tu H."/>
            <person name="Van de Peer Y."/>
            <person name="Verrier P.J."/>
            <person name="Waters E."/>
            <person name="Wood A."/>
            <person name="Yang L."/>
            <person name="Cove D."/>
            <person name="Cuming A."/>
            <person name="Hasebe M."/>
            <person name="Lucas S."/>
            <person name="Mishler D.B."/>
            <person name="Reski R."/>
            <person name="Grigoriev I."/>
            <person name="Quatrano R.S."/>
            <person name="Boore J.L."/>
        </authorList>
    </citation>
    <scope>NUCLEOTIDE SEQUENCE [LARGE SCALE GENOMIC DNA]</scope>
    <source>
        <strain evidence="2 3">cv. Gransden 2004</strain>
    </source>
</reference>
<proteinExistence type="predicted"/>